<evidence type="ECO:0000256" key="1">
    <source>
        <dbReference type="SAM" id="Coils"/>
    </source>
</evidence>
<keyword evidence="2" id="KW-0472">Membrane</keyword>
<dbReference type="EMBL" id="FQWM01000002">
    <property type="protein sequence ID" value="SHG85743.1"/>
    <property type="molecule type" value="Genomic_DNA"/>
</dbReference>
<dbReference type="Proteomes" id="UP000184211">
    <property type="component" value="Unassembled WGS sequence"/>
</dbReference>
<dbReference type="GO" id="GO:0005886">
    <property type="term" value="C:plasma membrane"/>
    <property type="evidence" value="ECO:0007669"/>
    <property type="project" value="TreeGrafter"/>
</dbReference>
<evidence type="ECO:0000259" key="3">
    <source>
        <dbReference type="Pfam" id="PF13807"/>
    </source>
</evidence>
<name>A0A1M5N9Q6_9RHOB</name>
<dbReference type="PANTHER" id="PTHR32309">
    <property type="entry name" value="TYROSINE-PROTEIN KINASE"/>
    <property type="match status" value="1"/>
</dbReference>
<dbReference type="InterPro" id="IPR027417">
    <property type="entry name" value="P-loop_NTPase"/>
</dbReference>
<keyword evidence="5" id="KW-1185">Reference proteome</keyword>
<keyword evidence="1" id="KW-0175">Coiled coil</keyword>
<protein>
    <submittedName>
        <fullName evidence="4">Uncharacterized protein involved in exopolysaccharide biosynthesis</fullName>
    </submittedName>
</protein>
<proteinExistence type="predicted"/>
<keyword evidence="2" id="KW-0812">Transmembrane</keyword>
<reference evidence="5" key="1">
    <citation type="submission" date="2016-11" db="EMBL/GenBank/DDBJ databases">
        <authorList>
            <person name="Varghese N."/>
            <person name="Submissions S."/>
        </authorList>
    </citation>
    <scope>NUCLEOTIDE SEQUENCE [LARGE SCALE GENOMIC DNA]</scope>
    <source>
        <strain evidence="5">DSM 28223</strain>
    </source>
</reference>
<dbReference type="Pfam" id="PF13807">
    <property type="entry name" value="GNVR"/>
    <property type="match status" value="1"/>
</dbReference>
<evidence type="ECO:0000313" key="5">
    <source>
        <dbReference type="Proteomes" id="UP000184211"/>
    </source>
</evidence>
<organism evidence="4 5">
    <name type="scientific">Cognatishimia maritima</name>
    <dbReference type="NCBI Taxonomy" id="870908"/>
    <lineage>
        <taxon>Bacteria</taxon>
        <taxon>Pseudomonadati</taxon>
        <taxon>Pseudomonadota</taxon>
        <taxon>Alphaproteobacteria</taxon>
        <taxon>Rhodobacterales</taxon>
        <taxon>Paracoccaceae</taxon>
        <taxon>Cognatishimia</taxon>
    </lineage>
</organism>
<dbReference type="InterPro" id="IPR050445">
    <property type="entry name" value="Bact_polysacc_biosynth/exp"/>
</dbReference>
<gene>
    <name evidence="4" type="ORF">SAMN04488044_1450</name>
</gene>
<dbReference type="GO" id="GO:0004713">
    <property type="term" value="F:protein tyrosine kinase activity"/>
    <property type="evidence" value="ECO:0007669"/>
    <property type="project" value="TreeGrafter"/>
</dbReference>
<evidence type="ECO:0000256" key="2">
    <source>
        <dbReference type="SAM" id="Phobius"/>
    </source>
</evidence>
<feature type="domain" description="Tyrosine-protein kinase G-rich" evidence="3">
    <location>
        <begin position="407"/>
        <end position="476"/>
    </location>
</feature>
<dbReference type="Gene3D" id="3.40.50.300">
    <property type="entry name" value="P-loop containing nucleotide triphosphate hydrolases"/>
    <property type="match status" value="1"/>
</dbReference>
<feature type="coiled-coil region" evidence="1">
    <location>
        <begin position="342"/>
        <end position="422"/>
    </location>
</feature>
<dbReference type="RefSeq" id="WP_072792051.1">
    <property type="nucleotide sequence ID" value="NZ_FQWM01000002.1"/>
</dbReference>
<dbReference type="SUPFAM" id="SSF52540">
    <property type="entry name" value="P-loop containing nucleoside triphosphate hydrolases"/>
    <property type="match status" value="1"/>
</dbReference>
<evidence type="ECO:0000313" key="4">
    <source>
        <dbReference type="EMBL" id="SHG85743.1"/>
    </source>
</evidence>
<sequence length="712" mass="77373">MTEFNSVRTEVAPKQRAERAAPAPYWDVRDFDRPDLRQALSVVRRRVWHVLACGFFIGLAFFTYTARLAPSYTAEAIVLLDPRDYRLLPGQQELVPHLSLSSATIESELALLRSAGLMAQVVERLGEDQLAAFAPQPTRRVLLSLLADTSNAATEDRDLEIRTRHLAWALMERTQVRRIDQSYAIGVAVTTGQPELSASIANALSAAYLSRQLSDRKAVATAARQALHTQIDATRTALIRAESQVALLRQVQLERAGATEAILDQQLLELNSALAQTASEITAAKAEIATLTVQRGTGADAALLIPPDLGTEALYRLLERRGDIEENVARLSVTFGVKHPERQRLADDVVRLKTRIEEELETILAARQSGLRTLQQQEDALRADVVQREAQLLDLASASRDLRRAEVEAEVTRESYQRLVNRQSEIAVEAEMQTADARIINMATPPVGPSAPRPKLMGFFGASLGLSIGLASVLVLEAFGSGFASRAALERATGLPVLAEVPDLVFDDNADLAAQMARPSGSALTQNIAGLLMQLEIEAFEGTRAVAIVGNPAAEGLSSLTAALAQYSAQRGRRSILVDMTHSPAATLLPDGRGTRDAANIDITDQIETPSDLEFDVLNLSQDVSRISPEDMTSILQQLKTRYDLVILQAGPCDTACGSLRAAFGADQLLYVVGKHATARADVLQALQLMQRFATRPDGLVFFGAEDLRAMV</sequence>
<dbReference type="OrthoDB" id="230260at2"/>
<dbReference type="InterPro" id="IPR032807">
    <property type="entry name" value="GNVR"/>
</dbReference>
<dbReference type="PANTHER" id="PTHR32309:SF13">
    <property type="entry name" value="FERRIC ENTEROBACTIN TRANSPORT PROTEIN FEPE"/>
    <property type="match status" value="1"/>
</dbReference>
<accession>A0A1M5N9Q6</accession>
<keyword evidence="2" id="KW-1133">Transmembrane helix</keyword>
<dbReference type="AlphaFoldDB" id="A0A1M5N9Q6"/>
<feature type="transmembrane region" description="Helical" evidence="2">
    <location>
        <begin position="47"/>
        <end position="66"/>
    </location>
</feature>
<dbReference type="STRING" id="870908.SAMN04488044_1450"/>